<dbReference type="GeneID" id="13037345"/>
<evidence type="ECO:0000313" key="2">
    <source>
        <dbReference type="Proteomes" id="UP000006064"/>
    </source>
</evidence>
<dbReference type="RefSeq" id="WP_014789855.1">
    <property type="nucleotide sequence ID" value="NC_018015.1"/>
</dbReference>
<name>I3ZWZ1_THECF</name>
<protein>
    <submittedName>
        <fullName evidence="1">Uncharacterized protein</fullName>
    </submittedName>
</protein>
<dbReference type="KEGG" id="thm:CL1_2032"/>
<dbReference type="AlphaFoldDB" id="I3ZWZ1"/>
<sequence>MMSENNLMQEPVGGSMRRRALLAVFVALLLVGAYGAYVVSYPKYPEVKGCVNPFAITKPVSRVQENWSKAHMFFKLATTRDFWKLAKPWDVDYSHVKIAKHTIEYNGERITMLAMGIPLKDKKHVIAIYEFSKPVQGVKVTSKEFLVHNETIFVRAIGVNGDIKPLSDCTHECSSDADCGFMCMQYCCRRSYNIPCMISCCGACGFAGDPARVFVCVLTICPWCYEGCNECVEYGSWCMDLAP</sequence>
<dbReference type="Proteomes" id="UP000006064">
    <property type="component" value="Chromosome"/>
</dbReference>
<dbReference type="STRING" id="163003.CL1_2032"/>
<reference evidence="1 2" key="1">
    <citation type="journal article" date="2012" name="J. Bacteriol.">
        <title>Complete Genome Sequence of the Hyperthermophilic Archaeon Thermococcus sp. Strain CL1, Isolated from a Paralvinella sp. Polychaete Worm Collected from a Hydrothermal Vent.</title>
        <authorList>
            <person name="Jung J.H."/>
            <person name="Holden J.F."/>
            <person name="Seo D.H."/>
            <person name="Park K.H."/>
            <person name="Shin H."/>
            <person name="Ryu S."/>
            <person name="Lee J.H."/>
            <person name="Park C.S."/>
        </authorList>
    </citation>
    <scope>NUCLEOTIDE SEQUENCE [LARGE SCALE GENOMIC DNA]</scope>
    <source>
        <strain evidence="2">DSM 27260 / KACC 17922 / CL1</strain>
    </source>
</reference>
<proteinExistence type="predicted"/>
<dbReference type="EMBL" id="CP003651">
    <property type="protein sequence ID" value="AFL96225.1"/>
    <property type="molecule type" value="Genomic_DNA"/>
</dbReference>
<accession>I3ZWZ1</accession>
<organism evidence="1 2">
    <name type="scientific">Thermococcus cleftensis (strain DSM 27260 / KACC 17922 / CL1)</name>
    <dbReference type="NCBI Taxonomy" id="163003"/>
    <lineage>
        <taxon>Archaea</taxon>
        <taxon>Methanobacteriati</taxon>
        <taxon>Methanobacteriota</taxon>
        <taxon>Thermococci</taxon>
        <taxon>Thermococcales</taxon>
        <taxon>Thermococcaceae</taxon>
        <taxon>Thermococcus</taxon>
    </lineage>
</organism>
<keyword evidence="2" id="KW-1185">Reference proteome</keyword>
<evidence type="ECO:0000313" key="1">
    <source>
        <dbReference type="EMBL" id="AFL96225.1"/>
    </source>
</evidence>
<dbReference type="HOGENOM" id="CLU_1159104_0_0_2"/>
<gene>
    <name evidence="1" type="ORF">CL1_2032</name>
</gene>